<dbReference type="SUPFAM" id="SSF53187">
    <property type="entry name" value="Zn-dependent exopeptidases"/>
    <property type="match status" value="1"/>
</dbReference>
<proteinExistence type="predicted"/>
<dbReference type="InterPro" id="IPR002508">
    <property type="entry name" value="MurNAc-LAA_cat"/>
</dbReference>
<evidence type="ECO:0000256" key="4">
    <source>
        <dbReference type="SAM" id="MobiDB-lite"/>
    </source>
</evidence>
<dbReference type="Pfam" id="PF01520">
    <property type="entry name" value="Amidase_3"/>
    <property type="match status" value="1"/>
</dbReference>
<name>A0A7X1B8M5_9BACT</name>
<dbReference type="GO" id="GO:0008745">
    <property type="term" value="F:N-acetylmuramoyl-L-alanine amidase activity"/>
    <property type="evidence" value="ECO:0007669"/>
    <property type="project" value="UniProtKB-EC"/>
</dbReference>
<dbReference type="PANTHER" id="PTHR30404">
    <property type="entry name" value="N-ACETYLMURAMOYL-L-ALANINE AMIDASE"/>
    <property type="match status" value="1"/>
</dbReference>
<reference evidence="6 7" key="1">
    <citation type="submission" date="2020-07" db="EMBL/GenBank/DDBJ databases">
        <authorList>
            <person name="Feng X."/>
        </authorList>
    </citation>
    <scope>NUCLEOTIDE SEQUENCE [LARGE SCALE GENOMIC DNA]</scope>
    <source>
        <strain evidence="6 7">JCM23202</strain>
    </source>
</reference>
<accession>A0A7X1B8M5</accession>
<feature type="region of interest" description="Disordered" evidence="4">
    <location>
        <begin position="31"/>
        <end position="74"/>
    </location>
</feature>
<evidence type="ECO:0000259" key="5">
    <source>
        <dbReference type="SMART" id="SM00646"/>
    </source>
</evidence>
<dbReference type="Proteomes" id="UP000526501">
    <property type="component" value="Unassembled WGS sequence"/>
</dbReference>
<dbReference type="RefSeq" id="WP_185661577.1">
    <property type="nucleotide sequence ID" value="NZ_CAWPOO010000013.1"/>
</dbReference>
<keyword evidence="3" id="KW-0378">Hydrolase</keyword>
<evidence type="ECO:0000313" key="6">
    <source>
        <dbReference type="EMBL" id="MBC2607707.1"/>
    </source>
</evidence>
<keyword evidence="7" id="KW-1185">Reference proteome</keyword>
<dbReference type="Gene3D" id="3.40.630.40">
    <property type="entry name" value="Zn-dependent exopeptidases"/>
    <property type="match status" value="1"/>
</dbReference>
<dbReference type="InterPro" id="IPR050695">
    <property type="entry name" value="N-acetylmuramoyl_amidase_3"/>
</dbReference>
<dbReference type="EMBL" id="JACHVC010000013">
    <property type="protein sequence ID" value="MBC2607707.1"/>
    <property type="molecule type" value="Genomic_DNA"/>
</dbReference>
<dbReference type="CDD" id="cd02696">
    <property type="entry name" value="MurNAc-LAA"/>
    <property type="match status" value="1"/>
</dbReference>
<comment type="caution">
    <text evidence="6">The sequence shown here is derived from an EMBL/GenBank/DDBJ whole genome shotgun (WGS) entry which is preliminary data.</text>
</comment>
<feature type="compositionally biased region" description="Acidic residues" evidence="4">
    <location>
        <begin position="49"/>
        <end position="74"/>
    </location>
</feature>
<dbReference type="AlphaFoldDB" id="A0A7X1B8M5"/>
<evidence type="ECO:0000256" key="1">
    <source>
        <dbReference type="ARBA" id="ARBA00001561"/>
    </source>
</evidence>
<dbReference type="GO" id="GO:0009253">
    <property type="term" value="P:peptidoglycan catabolic process"/>
    <property type="evidence" value="ECO:0007669"/>
    <property type="project" value="InterPro"/>
</dbReference>
<comment type="catalytic activity">
    <reaction evidence="1">
        <text>Hydrolyzes the link between N-acetylmuramoyl residues and L-amino acid residues in certain cell-wall glycopeptides.</text>
        <dbReference type="EC" id="3.5.1.28"/>
    </reaction>
</comment>
<dbReference type="GO" id="GO:0030288">
    <property type="term" value="C:outer membrane-bounded periplasmic space"/>
    <property type="evidence" value="ECO:0007669"/>
    <property type="project" value="TreeGrafter"/>
</dbReference>
<protein>
    <recommendedName>
        <fullName evidence="2">N-acetylmuramoyl-L-alanine amidase</fullName>
        <ecNumber evidence="2">3.5.1.28</ecNumber>
    </recommendedName>
</protein>
<feature type="domain" description="MurNAc-LAA" evidence="5">
    <location>
        <begin position="227"/>
        <end position="360"/>
    </location>
</feature>
<evidence type="ECO:0000256" key="3">
    <source>
        <dbReference type="ARBA" id="ARBA00022801"/>
    </source>
</evidence>
<gene>
    <name evidence="6" type="ORF">H5P27_16765</name>
</gene>
<dbReference type="PROSITE" id="PS51257">
    <property type="entry name" value="PROKAR_LIPOPROTEIN"/>
    <property type="match status" value="1"/>
</dbReference>
<evidence type="ECO:0000256" key="2">
    <source>
        <dbReference type="ARBA" id="ARBA00011901"/>
    </source>
</evidence>
<dbReference type="SMART" id="SM00646">
    <property type="entry name" value="Ami_3"/>
    <property type="match status" value="1"/>
</dbReference>
<dbReference type="EC" id="3.5.1.28" evidence="2"/>
<sequence>MHISFRGGLHIIGCVAASLFLVSCENTNDQDPDPIEAAPLSQATSVEPSDSDATNDLESEIQESSDASETEGEDAQIANGIESQALRFGANIEKVPEKKEWKLSKNERVLTLTEGSRVAYLDGVKVFLDIPFEEIEGAFALSSSDERILLEAVFGGHNRIDTEVSTVVIDPGHGGSQDGTKNETLGIYEKEMTLDVSLRLKTHLEEAGFKVILTRYEDRHVSLDDRPAMANGAKADLFVSVHFNAAINKKASGLETYMLTPAAMPSSSDTEVDGDGKEYAGNQFDLENFDLSFRIQDSLLSRLGREDRGVRKARFRVLKPLNCPGVLAECGFISNEQEGLLVSTAGYRERVAQSLADAIIAYSNARKARSDS</sequence>
<organism evidence="6 7">
    <name type="scientific">Pelagicoccus albus</name>
    <dbReference type="NCBI Taxonomy" id="415222"/>
    <lineage>
        <taxon>Bacteria</taxon>
        <taxon>Pseudomonadati</taxon>
        <taxon>Verrucomicrobiota</taxon>
        <taxon>Opitutia</taxon>
        <taxon>Puniceicoccales</taxon>
        <taxon>Pelagicoccaceae</taxon>
        <taxon>Pelagicoccus</taxon>
    </lineage>
</organism>
<evidence type="ECO:0000313" key="7">
    <source>
        <dbReference type="Proteomes" id="UP000526501"/>
    </source>
</evidence>
<dbReference type="PANTHER" id="PTHR30404:SF0">
    <property type="entry name" value="N-ACETYLMURAMOYL-L-ALANINE AMIDASE AMIC"/>
    <property type="match status" value="1"/>
</dbReference>